<feature type="compositionally biased region" description="Polar residues" evidence="1">
    <location>
        <begin position="18"/>
        <end position="29"/>
    </location>
</feature>
<reference evidence="2 3" key="1">
    <citation type="submission" date="2024-11" db="EMBL/GenBank/DDBJ databases">
        <title>Chromosome-level genome assembly of Eucalyptus globulus Labill. provides insights into its genome evolution.</title>
        <authorList>
            <person name="Li X."/>
        </authorList>
    </citation>
    <scope>NUCLEOTIDE SEQUENCE [LARGE SCALE GENOMIC DNA]</scope>
    <source>
        <strain evidence="2">CL2024</strain>
        <tissue evidence="2">Fresh tender leaves</tissue>
    </source>
</reference>
<keyword evidence="3" id="KW-1185">Reference proteome</keyword>
<dbReference type="EMBL" id="JBJKBG010000003">
    <property type="protein sequence ID" value="KAL3745471.1"/>
    <property type="molecule type" value="Genomic_DNA"/>
</dbReference>
<evidence type="ECO:0000313" key="3">
    <source>
        <dbReference type="Proteomes" id="UP001634007"/>
    </source>
</evidence>
<accession>A0ABD3L0L5</accession>
<dbReference type="Proteomes" id="UP001634007">
    <property type="component" value="Unassembled WGS sequence"/>
</dbReference>
<organism evidence="2 3">
    <name type="scientific">Eucalyptus globulus</name>
    <name type="common">Tasmanian blue gum</name>
    <dbReference type="NCBI Taxonomy" id="34317"/>
    <lineage>
        <taxon>Eukaryota</taxon>
        <taxon>Viridiplantae</taxon>
        <taxon>Streptophyta</taxon>
        <taxon>Embryophyta</taxon>
        <taxon>Tracheophyta</taxon>
        <taxon>Spermatophyta</taxon>
        <taxon>Magnoliopsida</taxon>
        <taxon>eudicotyledons</taxon>
        <taxon>Gunneridae</taxon>
        <taxon>Pentapetalae</taxon>
        <taxon>rosids</taxon>
        <taxon>malvids</taxon>
        <taxon>Myrtales</taxon>
        <taxon>Myrtaceae</taxon>
        <taxon>Myrtoideae</taxon>
        <taxon>Eucalypteae</taxon>
        <taxon>Eucalyptus</taxon>
    </lineage>
</organism>
<gene>
    <name evidence="2" type="ORF">ACJRO7_014557</name>
</gene>
<comment type="caution">
    <text evidence="2">The sequence shown here is derived from an EMBL/GenBank/DDBJ whole genome shotgun (WGS) entry which is preliminary data.</text>
</comment>
<protein>
    <submittedName>
        <fullName evidence="2">Uncharacterized protein</fullName>
    </submittedName>
</protein>
<name>A0ABD3L0L5_EUCGL</name>
<feature type="region of interest" description="Disordered" evidence="1">
    <location>
        <begin position="15"/>
        <end position="35"/>
    </location>
</feature>
<evidence type="ECO:0000256" key="1">
    <source>
        <dbReference type="SAM" id="MobiDB-lite"/>
    </source>
</evidence>
<evidence type="ECO:0000313" key="2">
    <source>
        <dbReference type="EMBL" id="KAL3745471.1"/>
    </source>
</evidence>
<sequence>MLACMSELKQAAYGGSDASANGISDSVPNEDSKSHDVRSCKLSQHSAAKSSIIACLEEDELCAGKCWKNSVVGTHAQLEPKFGRVQERTRSLNELSLPGKRAFHATADIWNW</sequence>
<proteinExistence type="predicted"/>
<dbReference type="AlphaFoldDB" id="A0ABD3L0L5"/>